<dbReference type="Proteomes" id="UP000001070">
    <property type="component" value="Unassembled WGS sequence"/>
</dbReference>
<dbReference type="InParanoid" id="B4JME2"/>
<gene>
    <name evidence="1" type="primary">Dgri\GH24040</name>
    <name evidence="1" type="ORF">Dgri_GH24040</name>
</gene>
<organism evidence="2">
    <name type="scientific">Drosophila grimshawi</name>
    <name type="common">Hawaiian fruit fly</name>
    <name type="synonym">Idiomyia grimshawi</name>
    <dbReference type="NCBI Taxonomy" id="7222"/>
    <lineage>
        <taxon>Eukaryota</taxon>
        <taxon>Metazoa</taxon>
        <taxon>Ecdysozoa</taxon>
        <taxon>Arthropoda</taxon>
        <taxon>Hexapoda</taxon>
        <taxon>Insecta</taxon>
        <taxon>Pterygota</taxon>
        <taxon>Neoptera</taxon>
        <taxon>Endopterygota</taxon>
        <taxon>Diptera</taxon>
        <taxon>Brachycera</taxon>
        <taxon>Muscomorpha</taxon>
        <taxon>Ephydroidea</taxon>
        <taxon>Drosophilidae</taxon>
        <taxon>Drosophila</taxon>
        <taxon>Hawaiian Drosophila</taxon>
    </lineage>
</organism>
<name>B4JME2_DROGR</name>
<proteinExistence type="predicted"/>
<accession>B4JME2</accession>
<sequence length="120" mass="13638">MPRPHFVFLRHPTSQPNICGTHMHIWGPVLIVGPATYIENSMSVSVYFVSVHWQCLSSFTQPASGRIVSNWLPNNNKKGKYKLATLPPPQQQRQQQQQQHGASACPCLCPCPHFPKWLKH</sequence>
<dbReference type="HOGENOM" id="CLU_2052002_0_0_1"/>
<protein>
    <submittedName>
        <fullName evidence="1">GH24040</fullName>
    </submittedName>
</protein>
<reference evidence="1 2" key="1">
    <citation type="journal article" date="2007" name="Nature">
        <title>Evolution of genes and genomes on the Drosophila phylogeny.</title>
        <authorList>
            <consortium name="Drosophila 12 Genomes Consortium"/>
            <person name="Clark A.G."/>
            <person name="Eisen M.B."/>
            <person name="Smith D.R."/>
            <person name="Bergman C.M."/>
            <person name="Oliver B."/>
            <person name="Markow T.A."/>
            <person name="Kaufman T.C."/>
            <person name="Kellis M."/>
            <person name="Gelbart W."/>
            <person name="Iyer V.N."/>
            <person name="Pollard D.A."/>
            <person name="Sackton T.B."/>
            <person name="Larracuente A.M."/>
            <person name="Singh N.D."/>
            <person name="Abad J.P."/>
            <person name="Abt D.N."/>
            <person name="Adryan B."/>
            <person name="Aguade M."/>
            <person name="Akashi H."/>
            <person name="Anderson W.W."/>
            <person name="Aquadro C.F."/>
            <person name="Ardell D.H."/>
            <person name="Arguello R."/>
            <person name="Artieri C.G."/>
            <person name="Barbash D.A."/>
            <person name="Barker D."/>
            <person name="Barsanti P."/>
            <person name="Batterham P."/>
            <person name="Batzoglou S."/>
            <person name="Begun D."/>
            <person name="Bhutkar A."/>
            <person name="Blanco E."/>
            <person name="Bosak S.A."/>
            <person name="Bradley R.K."/>
            <person name="Brand A.D."/>
            <person name="Brent M.R."/>
            <person name="Brooks A.N."/>
            <person name="Brown R.H."/>
            <person name="Butlin R.K."/>
            <person name="Caggese C."/>
            <person name="Calvi B.R."/>
            <person name="Bernardo de Carvalho A."/>
            <person name="Caspi A."/>
            <person name="Castrezana S."/>
            <person name="Celniker S.E."/>
            <person name="Chang J.L."/>
            <person name="Chapple C."/>
            <person name="Chatterji S."/>
            <person name="Chinwalla A."/>
            <person name="Civetta A."/>
            <person name="Clifton S.W."/>
            <person name="Comeron J.M."/>
            <person name="Costello J.C."/>
            <person name="Coyne J.A."/>
            <person name="Daub J."/>
            <person name="David R.G."/>
            <person name="Delcher A.L."/>
            <person name="Delehaunty K."/>
            <person name="Do C.B."/>
            <person name="Ebling H."/>
            <person name="Edwards K."/>
            <person name="Eickbush T."/>
            <person name="Evans J.D."/>
            <person name="Filipski A."/>
            <person name="Findeiss S."/>
            <person name="Freyhult E."/>
            <person name="Fulton L."/>
            <person name="Fulton R."/>
            <person name="Garcia A.C."/>
            <person name="Gardiner A."/>
            <person name="Garfield D.A."/>
            <person name="Garvin B.E."/>
            <person name="Gibson G."/>
            <person name="Gilbert D."/>
            <person name="Gnerre S."/>
            <person name="Godfrey J."/>
            <person name="Good R."/>
            <person name="Gotea V."/>
            <person name="Gravely B."/>
            <person name="Greenberg A.J."/>
            <person name="Griffiths-Jones S."/>
            <person name="Gross S."/>
            <person name="Guigo R."/>
            <person name="Gustafson E.A."/>
            <person name="Haerty W."/>
            <person name="Hahn M.W."/>
            <person name="Halligan D.L."/>
            <person name="Halpern A.L."/>
            <person name="Halter G.M."/>
            <person name="Han M.V."/>
            <person name="Heger A."/>
            <person name="Hillier L."/>
            <person name="Hinrichs A.S."/>
            <person name="Holmes I."/>
            <person name="Hoskins R.A."/>
            <person name="Hubisz M.J."/>
            <person name="Hultmark D."/>
            <person name="Huntley M.A."/>
            <person name="Jaffe D.B."/>
            <person name="Jagadeeshan S."/>
            <person name="Jeck W.R."/>
            <person name="Johnson J."/>
            <person name="Jones C.D."/>
            <person name="Jordan W.C."/>
            <person name="Karpen G.H."/>
            <person name="Kataoka E."/>
            <person name="Keightley P.D."/>
            <person name="Kheradpour P."/>
            <person name="Kirkness E.F."/>
            <person name="Koerich L.B."/>
            <person name="Kristiansen K."/>
            <person name="Kudrna D."/>
            <person name="Kulathinal R.J."/>
            <person name="Kumar S."/>
            <person name="Kwok R."/>
            <person name="Lander E."/>
            <person name="Langley C.H."/>
            <person name="Lapoint R."/>
            <person name="Lazzaro B.P."/>
            <person name="Lee S.J."/>
            <person name="Levesque L."/>
            <person name="Li R."/>
            <person name="Lin C.F."/>
            <person name="Lin M.F."/>
            <person name="Lindblad-Toh K."/>
            <person name="Llopart A."/>
            <person name="Long M."/>
            <person name="Low L."/>
            <person name="Lozovsky E."/>
            <person name="Lu J."/>
            <person name="Luo M."/>
            <person name="Machado C.A."/>
            <person name="Makalowski W."/>
            <person name="Marzo M."/>
            <person name="Matsuda M."/>
            <person name="Matzkin L."/>
            <person name="McAllister B."/>
            <person name="McBride C.S."/>
            <person name="McKernan B."/>
            <person name="McKernan K."/>
            <person name="Mendez-Lago M."/>
            <person name="Minx P."/>
            <person name="Mollenhauer M.U."/>
            <person name="Montooth K."/>
            <person name="Mount S.M."/>
            <person name="Mu X."/>
            <person name="Myers E."/>
            <person name="Negre B."/>
            <person name="Newfeld S."/>
            <person name="Nielsen R."/>
            <person name="Noor M.A."/>
            <person name="O'Grady P."/>
            <person name="Pachter L."/>
            <person name="Papaceit M."/>
            <person name="Parisi M.J."/>
            <person name="Parisi M."/>
            <person name="Parts L."/>
            <person name="Pedersen J.S."/>
            <person name="Pesole G."/>
            <person name="Phillippy A.M."/>
            <person name="Ponting C.P."/>
            <person name="Pop M."/>
            <person name="Porcelli D."/>
            <person name="Powell J.R."/>
            <person name="Prohaska S."/>
            <person name="Pruitt K."/>
            <person name="Puig M."/>
            <person name="Quesneville H."/>
            <person name="Ram K.R."/>
            <person name="Rand D."/>
            <person name="Rasmussen M.D."/>
            <person name="Reed L.K."/>
            <person name="Reenan R."/>
            <person name="Reily A."/>
            <person name="Remington K.A."/>
            <person name="Rieger T.T."/>
            <person name="Ritchie M.G."/>
            <person name="Robin C."/>
            <person name="Rogers Y.H."/>
            <person name="Rohde C."/>
            <person name="Rozas J."/>
            <person name="Rubenfield M.J."/>
            <person name="Ruiz A."/>
            <person name="Russo S."/>
            <person name="Salzberg S.L."/>
            <person name="Sanchez-Gracia A."/>
            <person name="Saranga D.J."/>
            <person name="Sato H."/>
            <person name="Schaeffer S.W."/>
            <person name="Schatz M.C."/>
            <person name="Schlenke T."/>
            <person name="Schwartz R."/>
            <person name="Segarra C."/>
            <person name="Singh R.S."/>
            <person name="Sirot L."/>
            <person name="Sirota M."/>
            <person name="Sisneros N.B."/>
            <person name="Smith C.D."/>
            <person name="Smith T.F."/>
            <person name="Spieth J."/>
            <person name="Stage D.E."/>
            <person name="Stark A."/>
            <person name="Stephan W."/>
            <person name="Strausberg R.L."/>
            <person name="Strempel S."/>
            <person name="Sturgill D."/>
            <person name="Sutton G."/>
            <person name="Sutton G.G."/>
            <person name="Tao W."/>
            <person name="Teichmann S."/>
            <person name="Tobari Y.N."/>
            <person name="Tomimura Y."/>
            <person name="Tsolas J.M."/>
            <person name="Valente V.L."/>
            <person name="Venter E."/>
            <person name="Venter J.C."/>
            <person name="Vicario S."/>
            <person name="Vieira F.G."/>
            <person name="Vilella A.J."/>
            <person name="Villasante A."/>
            <person name="Walenz B."/>
            <person name="Wang J."/>
            <person name="Wasserman M."/>
            <person name="Watts T."/>
            <person name="Wilson D."/>
            <person name="Wilson R.K."/>
            <person name="Wing R.A."/>
            <person name="Wolfner M.F."/>
            <person name="Wong A."/>
            <person name="Wong G.K."/>
            <person name="Wu C.I."/>
            <person name="Wu G."/>
            <person name="Yamamoto D."/>
            <person name="Yang H.P."/>
            <person name="Yang S.P."/>
            <person name="Yorke J.A."/>
            <person name="Yoshida K."/>
            <person name="Zdobnov E."/>
            <person name="Zhang P."/>
            <person name="Zhang Y."/>
            <person name="Zimin A.V."/>
            <person name="Baldwin J."/>
            <person name="Abdouelleil A."/>
            <person name="Abdulkadir J."/>
            <person name="Abebe A."/>
            <person name="Abera B."/>
            <person name="Abreu J."/>
            <person name="Acer S.C."/>
            <person name="Aftuck L."/>
            <person name="Alexander A."/>
            <person name="An P."/>
            <person name="Anderson E."/>
            <person name="Anderson S."/>
            <person name="Arachi H."/>
            <person name="Azer M."/>
            <person name="Bachantsang P."/>
            <person name="Barry A."/>
            <person name="Bayul T."/>
            <person name="Berlin A."/>
            <person name="Bessette D."/>
            <person name="Bloom T."/>
            <person name="Blye J."/>
            <person name="Boguslavskiy L."/>
            <person name="Bonnet C."/>
            <person name="Boukhgalter B."/>
            <person name="Bourzgui I."/>
            <person name="Brown A."/>
            <person name="Cahill P."/>
            <person name="Channer S."/>
            <person name="Cheshatsang Y."/>
            <person name="Chuda L."/>
            <person name="Citroen M."/>
            <person name="Collymore A."/>
            <person name="Cooke P."/>
            <person name="Costello M."/>
            <person name="D'Aco K."/>
            <person name="Daza R."/>
            <person name="De Haan G."/>
            <person name="DeGray S."/>
            <person name="DeMaso C."/>
            <person name="Dhargay N."/>
            <person name="Dooley K."/>
            <person name="Dooley E."/>
            <person name="Doricent M."/>
            <person name="Dorje P."/>
            <person name="Dorjee K."/>
            <person name="Dupes A."/>
            <person name="Elong R."/>
            <person name="Falk J."/>
            <person name="Farina A."/>
            <person name="Faro S."/>
            <person name="Ferguson D."/>
            <person name="Fisher S."/>
            <person name="Foley C.D."/>
            <person name="Franke A."/>
            <person name="Friedrich D."/>
            <person name="Gadbois L."/>
            <person name="Gearin G."/>
            <person name="Gearin C.R."/>
            <person name="Giannoukos G."/>
            <person name="Goode T."/>
            <person name="Graham J."/>
            <person name="Grandbois E."/>
            <person name="Grewal S."/>
            <person name="Gyaltsen K."/>
            <person name="Hafez N."/>
            <person name="Hagos B."/>
            <person name="Hall J."/>
            <person name="Henson C."/>
            <person name="Hollinger A."/>
            <person name="Honan T."/>
            <person name="Huard M.D."/>
            <person name="Hughes L."/>
            <person name="Hurhula B."/>
            <person name="Husby M.E."/>
            <person name="Kamat A."/>
            <person name="Kanga B."/>
            <person name="Kashin S."/>
            <person name="Khazanovich D."/>
            <person name="Kisner P."/>
            <person name="Lance K."/>
            <person name="Lara M."/>
            <person name="Lee W."/>
            <person name="Lennon N."/>
            <person name="Letendre F."/>
            <person name="LeVine R."/>
            <person name="Lipovsky A."/>
            <person name="Liu X."/>
            <person name="Liu J."/>
            <person name="Liu S."/>
            <person name="Lokyitsang T."/>
            <person name="Lokyitsang Y."/>
            <person name="Lubonja R."/>
            <person name="Lui A."/>
            <person name="MacDonald P."/>
            <person name="Magnisalis V."/>
            <person name="Maru K."/>
            <person name="Matthews C."/>
            <person name="McCusker W."/>
            <person name="McDonough S."/>
            <person name="Mehta T."/>
            <person name="Meldrim J."/>
            <person name="Meneus L."/>
            <person name="Mihai O."/>
            <person name="Mihalev A."/>
            <person name="Mihova T."/>
            <person name="Mittelman R."/>
            <person name="Mlenga V."/>
            <person name="Montmayeur A."/>
            <person name="Mulrain L."/>
            <person name="Navidi A."/>
            <person name="Naylor J."/>
            <person name="Negash T."/>
            <person name="Nguyen T."/>
            <person name="Nguyen N."/>
            <person name="Nicol R."/>
            <person name="Norbu C."/>
            <person name="Norbu N."/>
            <person name="Novod N."/>
            <person name="O'Neill B."/>
            <person name="Osman S."/>
            <person name="Markiewicz E."/>
            <person name="Oyono O.L."/>
            <person name="Patti C."/>
            <person name="Phunkhang P."/>
            <person name="Pierre F."/>
            <person name="Priest M."/>
            <person name="Raghuraman S."/>
            <person name="Rege F."/>
            <person name="Reyes R."/>
            <person name="Rise C."/>
            <person name="Rogov P."/>
            <person name="Ross K."/>
            <person name="Ryan E."/>
            <person name="Settipalli S."/>
            <person name="Shea T."/>
            <person name="Sherpa N."/>
            <person name="Shi L."/>
            <person name="Shih D."/>
            <person name="Sparrow T."/>
            <person name="Spaulding J."/>
            <person name="Stalker J."/>
            <person name="Stange-Thomann N."/>
            <person name="Stavropoulos S."/>
            <person name="Stone C."/>
            <person name="Strader C."/>
            <person name="Tesfaye S."/>
            <person name="Thomson T."/>
            <person name="Thoulutsang Y."/>
            <person name="Thoulutsang D."/>
            <person name="Topham K."/>
            <person name="Topping I."/>
            <person name="Tsamla T."/>
            <person name="Vassiliev H."/>
            <person name="Vo A."/>
            <person name="Wangchuk T."/>
            <person name="Wangdi T."/>
            <person name="Weiand M."/>
            <person name="Wilkinson J."/>
            <person name="Wilson A."/>
            <person name="Yadav S."/>
            <person name="Young G."/>
            <person name="Yu Q."/>
            <person name="Zembek L."/>
            <person name="Zhong D."/>
            <person name="Zimmer A."/>
            <person name="Zwirko Z."/>
            <person name="Jaffe D.B."/>
            <person name="Alvarez P."/>
            <person name="Brockman W."/>
            <person name="Butler J."/>
            <person name="Chin C."/>
            <person name="Gnerre S."/>
            <person name="Grabherr M."/>
            <person name="Kleber M."/>
            <person name="Mauceli E."/>
            <person name="MacCallum I."/>
        </authorList>
    </citation>
    <scope>NUCLEOTIDE SEQUENCE [LARGE SCALE GENOMIC DNA]</scope>
    <source>
        <strain evidence="2">Tucson 15287-2541.00</strain>
    </source>
</reference>
<evidence type="ECO:0000313" key="1">
    <source>
        <dbReference type="EMBL" id="EDV92467.1"/>
    </source>
</evidence>
<dbReference type="EMBL" id="CH916371">
    <property type="protein sequence ID" value="EDV92467.1"/>
    <property type="molecule type" value="Genomic_DNA"/>
</dbReference>
<dbReference type="AlphaFoldDB" id="B4JME2"/>
<evidence type="ECO:0000313" key="2">
    <source>
        <dbReference type="Proteomes" id="UP000001070"/>
    </source>
</evidence>
<keyword evidence="2" id="KW-1185">Reference proteome</keyword>